<dbReference type="AlphaFoldDB" id="A0A2T0TA58"/>
<evidence type="ECO:0000256" key="1">
    <source>
        <dbReference type="SAM" id="MobiDB-lite"/>
    </source>
</evidence>
<reference evidence="2 3" key="1">
    <citation type="submission" date="2018-03" db="EMBL/GenBank/DDBJ databases">
        <title>Genomic Encyclopedia of Archaeal and Bacterial Type Strains, Phase II (KMG-II): from individual species to whole genera.</title>
        <authorList>
            <person name="Goeker M."/>
        </authorList>
    </citation>
    <scope>NUCLEOTIDE SEQUENCE [LARGE SCALE GENOMIC DNA]</scope>
    <source>
        <strain evidence="2 3">DSM 44720</strain>
    </source>
</reference>
<feature type="region of interest" description="Disordered" evidence="1">
    <location>
        <begin position="1"/>
        <end position="30"/>
    </location>
</feature>
<protein>
    <submittedName>
        <fullName evidence="2">Uncharacterized protein</fullName>
    </submittedName>
</protein>
<organism evidence="2 3">
    <name type="scientific">Umezawaea tangerina</name>
    <dbReference type="NCBI Taxonomy" id="84725"/>
    <lineage>
        <taxon>Bacteria</taxon>
        <taxon>Bacillati</taxon>
        <taxon>Actinomycetota</taxon>
        <taxon>Actinomycetes</taxon>
        <taxon>Pseudonocardiales</taxon>
        <taxon>Pseudonocardiaceae</taxon>
        <taxon>Umezawaea</taxon>
    </lineage>
</organism>
<evidence type="ECO:0000313" key="2">
    <source>
        <dbReference type="EMBL" id="PRY42541.1"/>
    </source>
</evidence>
<dbReference type="EMBL" id="PVTF01000004">
    <property type="protein sequence ID" value="PRY42541.1"/>
    <property type="molecule type" value="Genomic_DNA"/>
</dbReference>
<name>A0A2T0TA58_9PSEU</name>
<comment type="caution">
    <text evidence="2">The sequence shown here is derived from an EMBL/GenBank/DDBJ whole genome shotgun (WGS) entry which is preliminary data.</text>
</comment>
<sequence length="30" mass="3349">MTDAHKAVTMTRNATTSRTRVPTVCLSDRK</sequence>
<accession>A0A2T0TA58</accession>
<dbReference type="Proteomes" id="UP000239494">
    <property type="component" value="Unassembled WGS sequence"/>
</dbReference>
<keyword evidence="3" id="KW-1185">Reference proteome</keyword>
<evidence type="ECO:0000313" key="3">
    <source>
        <dbReference type="Proteomes" id="UP000239494"/>
    </source>
</evidence>
<proteinExistence type="predicted"/>
<gene>
    <name evidence="2" type="ORF">CLV43_104375</name>
</gene>
<feature type="compositionally biased region" description="Polar residues" evidence="1">
    <location>
        <begin position="10"/>
        <end position="20"/>
    </location>
</feature>